<gene>
    <name evidence="1" type="ORF">C7P63_09030</name>
</gene>
<proteinExistence type="predicted"/>
<evidence type="ECO:0000313" key="1">
    <source>
        <dbReference type="EMBL" id="RST88734.1"/>
    </source>
</evidence>
<accession>A0A3R9YDH5</accession>
<protein>
    <submittedName>
        <fullName evidence="1">Uncharacterized protein</fullName>
    </submittedName>
</protein>
<sequence length="153" mass="18111">MNPIDRATAQHKRLSPVWKFIIEEDFKVKEPYYKLETDTHIIVVEREGSNDSTSFDGYFISSKYNHANDYGLNLKENERIVQAIPKDSLQSVDYLYYDDPDETEDERIAYINKMDIQKNKPVKYQFDILSTSKKIKSIEYVKRQPFSYQHGVL</sequence>
<evidence type="ECO:0000313" key="2">
    <source>
        <dbReference type="Proteomes" id="UP000277864"/>
    </source>
</evidence>
<dbReference type="EMBL" id="PXZH01000006">
    <property type="protein sequence ID" value="RST88734.1"/>
    <property type="molecule type" value="Genomic_DNA"/>
</dbReference>
<keyword evidence="2" id="KW-1185">Reference proteome</keyword>
<dbReference type="RefSeq" id="WP_125943828.1">
    <property type="nucleotide sequence ID" value="NZ_PXZH01000006.1"/>
</dbReference>
<organism evidence="1 2">
    <name type="scientific">Vagococcus humatus</name>
    <dbReference type="NCBI Taxonomy" id="1889241"/>
    <lineage>
        <taxon>Bacteria</taxon>
        <taxon>Bacillati</taxon>
        <taxon>Bacillota</taxon>
        <taxon>Bacilli</taxon>
        <taxon>Lactobacillales</taxon>
        <taxon>Enterococcaceae</taxon>
        <taxon>Vagococcus</taxon>
    </lineage>
</organism>
<comment type="caution">
    <text evidence="1">The sequence shown here is derived from an EMBL/GenBank/DDBJ whole genome shotgun (WGS) entry which is preliminary data.</text>
</comment>
<reference evidence="1 2" key="1">
    <citation type="submission" date="2018-03" db="EMBL/GenBank/DDBJ databases">
        <authorList>
            <person name="Gulvik C.A."/>
        </authorList>
    </citation>
    <scope>NUCLEOTIDE SEQUENCE [LARGE SCALE GENOMIC DNA]</scope>
    <source>
        <strain evidence="1 2">JCM 31581</strain>
    </source>
</reference>
<dbReference type="Proteomes" id="UP000277864">
    <property type="component" value="Unassembled WGS sequence"/>
</dbReference>
<dbReference type="AlphaFoldDB" id="A0A3R9YDH5"/>
<name>A0A3R9YDH5_9ENTE</name>